<reference evidence="1" key="1">
    <citation type="journal article" date="2020" name="Mol. Plant Microbe Interact.">
        <title>Genome Sequence of the Biocontrol Agent Coniothyrium minitans strain Conio (IMI 134523).</title>
        <authorList>
            <person name="Patel D."/>
            <person name="Shittu T.A."/>
            <person name="Baroncelli R."/>
            <person name="Muthumeenakshi S."/>
            <person name="Osborne T.H."/>
            <person name="Janganan T.K."/>
            <person name="Sreenivasaprasad S."/>
        </authorList>
    </citation>
    <scope>NUCLEOTIDE SEQUENCE</scope>
    <source>
        <strain evidence="1">Conio</strain>
    </source>
</reference>
<evidence type="ECO:0000313" key="2">
    <source>
        <dbReference type="Proteomes" id="UP000756921"/>
    </source>
</evidence>
<sequence length="296" mass="32888">MWSPKPTLPHRPKRTACYVESQLEGLSERGLQRSSTQAMCSLVLSGPLMPCPSASTPLATSNHIASRTTTKCAAIRESSLLRVAITARQTSNVPSPTYSMLRSADDPSMRMHENGTRKYEKELQQHHHGDYTAKRMTANSSTLASLGPAIERPGWSHQTVILESNLARQGLECKRKGLRSDASQLFLIFEMGAIRSNDRVTTFKQAAIQLHVRSLAHELLLRIANRSIHRPADTSSRKPLAAHAGLNGETRARLDRQDRATRVPANTPRIQYVQAVARSRIMPTQAEINLEESLRT</sequence>
<protein>
    <submittedName>
        <fullName evidence="1">Uncharacterized protein</fullName>
    </submittedName>
</protein>
<dbReference type="AlphaFoldDB" id="A0A9P6KQ56"/>
<proteinExistence type="predicted"/>
<keyword evidence="2" id="KW-1185">Reference proteome</keyword>
<accession>A0A9P6KQ56</accession>
<dbReference type="EMBL" id="WJXW01000006">
    <property type="protein sequence ID" value="KAF9735413.1"/>
    <property type="molecule type" value="Genomic_DNA"/>
</dbReference>
<comment type="caution">
    <text evidence="1">The sequence shown here is derived from an EMBL/GenBank/DDBJ whole genome shotgun (WGS) entry which is preliminary data.</text>
</comment>
<evidence type="ECO:0000313" key="1">
    <source>
        <dbReference type="EMBL" id="KAF9735413.1"/>
    </source>
</evidence>
<dbReference type="Proteomes" id="UP000756921">
    <property type="component" value="Unassembled WGS sequence"/>
</dbReference>
<gene>
    <name evidence="1" type="ORF">PMIN01_06818</name>
</gene>
<organism evidence="1 2">
    <name type="scientific">Paraphaeosphaeria minitans</name>
    <dbReference type="NCBI Taxonomy" id="565426"/>
    <lineage>
        <taxon>Eukaryota</taxon>
        <taxon>Fungi</taxon>
        <taxon>Dikarya</taxon>
        <taxon>Ascomycota</taxon>
        <taxon>Pezizomycotina</taxon>
        <taxon>Dothideomycetes</taxon>
        <taxon>Pleosporomycetidae</taxon>
        <taxon>Pleosporales</taxon>
        <taxon>Massarineae</taxon>
        <taxon>Didymosphaeriaceae</taxon>
        <taxon>Paraphaeosphaeria</taxon>
    </lineage>
</organism>
<name>A0A9P6KQ56_9PLEO</name>